<dbReference type="InterPro" id="IPR011993">
    <property type="entry name" value="PH-like_dom_sf"/>
</dbReference>
<dbReference type="Gene3D" id="2.30.29.30">
    <property type="entry name" value="Pleckstrin-homology domain (PH domain)/Phosphotyrosine-binding domain (PTB)"/>
    <property type="match status" value="1"/>
</dbReference>
<feature type="compositionally biased region" description="Polar residues" evidence="1">
    <location>
        <begin position="1104"/>
        <end position="1119"/>
    </location>
</feature>
<dbReference type="Pfam" id="PF00169">
    <property type="entry name" value="PH"/>
    <property type="match status" value="1"/>
</dbReference>
<dbReference type="Pfam" id="PF25381">
    <property type="entry name" value="PH_26"/>
    <property type="match status" value="1"/>
</dbReference>
<feature type="compositionally biased region" description="Pro residues" evidence="1">
    <location>
        <begin position="908"/>
        <end position="918"/>
    </location>
</feature>
<feature type="region of interest" description="Disordered" evidence="1">
    <location>
        <begin position="501"/>
        <end position="525"/>
    </location>
</feature>
<dbReference type="InterPro" id="IPR001849">
    <property type="entry name" value="PH_domain"/>
</dbReference>
<feature type="region of interest" description="Disordered" evidence="1">
    <location>
        <begin position="1662"/>
        <end position="1710"/>
    </location>
</feature>
<evidence type="ECO:0000313" key="5">
    <source>
        <dbReference type="Proteomes" id="UP000054399"/>
    </source>
</evidence>
<feature type="compositionally biased region" description="Low complexity" evidence="1">
    <location>
        <begin position="881"/>
        <end position="895"/>
    </location>
</feature>
<accession>A0ABR3BYV4</accession>
<feature type="region of interest" description="Disordered" evidence="1">
    <location>
        <begin position="610"/>
        <end position="630"/>
    </location>
</feature>
<feature type="domain" description="Skg3/CAF120-like PH-like" evidence="3">
    <location>
        <begin position="468"/>
        <end position="672"/>
    </location>
</feature>
<name>A0ABR3BYV4_9TREE</name>
<evidence type="ECO:0000256" key="1">
    <source>
        <dbReference type="SAM" id="MobiDB-lite"/>
    </source>
</evidence>
<feature type="compositionally biased region" description="Polar residues" evidence="1">
    <location>
        <begin position="776"/>
        <end position="789"/>
    </location>
</feature>
<feature type="compositionally biased region" description="Pro residues" evidence="1">
    <location>
        <begin position="152"/>
        <end position="162"/>
    </location>
</feature>
<feature type="compositionally biased region" description="Polar residues" evidence="1">
    <location>
        <begin position="1680"/>
        <end position="1700"/>
    </location>
</feature>
<feature type="compositionally biased region" description="Low complexity" evidence="1">
    <location>
        <begin position="27"/>
        <end position="36"/>
    </location>
</feature>
<reference evidence="4" key="2">
    <citation type="submission" date="2024-01" db="EMBL/GenBank/DDBJ databases">
        <title>Comparative genomics of Cryptococcus and Kwoniella reveals pathogenesis evolution and contrasting modes of karyotype evolution via chromosome fusion or intercentromeric recombination.</title>
        <authorList>
            <person name="Coelho M.A."/>
            <person name="David-Palma M."/>
            <person name="Shea T."/>
            <person name="Bowers K."/>
            <person name="Mcginley-Smith S."/>
            <person name="Mohammad A.W."/>
            <person name="Gnirke A."/>
            <person name="Yurkov A.M."/>
            <person name="Nowrousian M."/>
            <person name="Sun S."/>
            <person name="Cuomo C.A."/>
            <person name="Heitman J."/>
        </authorList>
    </citation>
    <scope>NUCLEOTIDE SEQUENCE</scope>
    <source>
        <strain evidence="4">IND107</strain>
    </source>
</reference>
<feature type="domain" description="PH" evidence="2">
    <location>
        <begin position="339"/>
        <end position="438"/>
    </location>
</feature>
<dbReference type="InterPro" id="IPR058155">
    <property type="entry name" value="Skg3/CAF120-like_PH"/>
</dbReference>
<feature type="compositionally biased region" description="Basic and acidic residues" evidence="1">
    <location>
        <begin position="107"/>
        <end position="120"/>
    </location>
</feature>
<feature type="region of interest" description="Disordered" evidence="1">
    <location>
        <begin position="1"/>
        <end position="291"/>
    </location>
</feature>
<sequence>MFRSRKSSTISPLQPPASTDPSSKSMQSTPGQQPQLQSPPPLRPPSQYAQSGRGQAQGFPTPQPAYAGDGIGRASSAGTGTGTGTGAAGAERVKEKRRSGFGWLGGKKKDKEKEEREKINNRPRPSSFSVDRPSTQSQTRAIPTSASQAFPQSPPPQTPLQPQPQYATRPFAQNQRPSPPPGQPLRSLSASAEQGAQAYEGQRSQSLDLGHMQQQQGEYRSSISSGQGKGSPLAPLAQQPPPKHMPRSASMPMQPPAPGTTPNGGSGSPRRGSSFVNPPQPDAAGPANASQVDMDRFRSIVDLIAIQPQKTYVTSPPELEMILARTSAGGQPKQGQPGSATNDWDAVWLQLSGISLSMWSMKETRAAAAKGDKVPPTYFNITDSSLELLAPLPPPPHRPNSHPHHFVFSLNTAGSNRLLFSCPTERDLARWATGLRLAAWERARLEEIYTGHLVQSGGREPPVEVGKGRSRMEGWVRVRVMGGTEWRRLWLVLSTPREGKEEEKKSKRRSFFGMGGREEEQVPSEPNTGMVMASFYTEQRTSKNKTSVVPILTITNVSQTYAVFPERLEVMSQSNLFKVVGRISGEMVTVEGRLRDSGWALLMPEHPENAGGANASGSLSSHGHGLGHHQAQGMTPLTSMMRWVTGFHDAFKLYGRPEKYIWDIKDPKSLFFAYPQGQDRFNLFLDIEEALHGDFRVTTLAGVRSKFVSLVHRKQHSNQKRPKDEDTDQFSGENEDQGFQRQDGNFRLPPLSFNEASQDPNMPRSLTPITERTDVASRQNSTRTSNSAFTVVGLGGAPGTGGSGDRKTSGTSSKHGSQSSNKHEEHERDRLPQVANDIHQVFGPLTEEPGEAYSTSGSNSIATPRVVPAPLPGGGGGIQRGGIPSSSVESTSVYSQDTGVTPHQSAKPSPPPPIPSAPPLSAGPEEPTSDEGLPHPSVLTFPIARGQKSPLGQPVIANPDPPSASPPTPQPSAKQQLPVQPATTSQLLSPTPRKASSGDTVPHGMELREEPAAMYLMNMVEETTPVPKPQVPKAVSPQRPTINTNFDGQGGLLNPATKPVTSGNQEAPAVGKKDALGRKPSGARALPAKRNAGSRMETIEDRSAGSQIQEDGQTQTQAAASAEPSHTKVSSQTPQVDLGDDVSSYMNYADNPSPVKPKKEPLQVTKPVAAAPKTVSPPQEEIRSSFAPSKAAVERRAKAEQTAREQEMAKRLPGGGKRAVNNVNTMSEFESSDEESEEESEEDSPMTQRRQEQPLSPTASKASEQAVPNAPQRTASMNARALPPVPRIQQPPEVRSPAENNEPRTRRDSQFSQSAVQYDSRASQFMERPRPASRTPSPGSGNVANGRPISTLVYSNNGGSYPVPGPRHSPANNALPATRQTVWNANFSTEHGMPEQNKSGKFVELEEPSVQLTKAFAPHGLLQAGMQDKEDRSAKKQEELARETGSSLINVAAKPPPPQTGLVGAVAAHERDRKNAGGIGATLTDREREKRLVEDKQREIERLQKQQMGQFGGDMYPQNFGYPMSPGPMGMGMNMPMMNMGYPGQMNPYVQQQAMLAAQMAYQQTMMAMSQAGSQAGDFPDRTQSSSQLRSRQQPGADGRSISPTGSMGGPTSPPPMGVPSFYGYPQGMGMSPQMGMGGMGMPPMQMPWGMMSPGAMWGMATPPTGPGSPMVQPRYDYMQSGTAGMGSESSSARTKNRGSSGEDLGQRVN</sequence>
<feature type="region of interest" description="Disordered" evidence="1">
    <location>
        <begin position="1025"/>
        <end position="1375"/>
    </location>
</feature>
<dbReference type="GeneID" id="91987808"/>
<dbReference type="Proteomes" id="UP000054399">
    <property type="component" value="Unassembled WGS sequence"/>
</dbReference>
<evidence type="ECO:0000259" key="3">
    <source>
        <dbReference type="Pfam" id="PF25381"/>
    </source>
</evidence>
<feature type="compositionally biased region" description="Polar residues" evidence="1">
    <location>
        <begin position="123"/>
        <end position="142"/>
    </location>
</feature>
<feature type="compositionally biased region" description="Low complexity" evidence="1">
    <location>
        <begin position="1584"/>
        <end position="1594"/>
    </location>
</feature>
<dbReference type="SUPFAM" id="SSF50729">
    <property type="entry name" value="PH domain-like"/>
    <property type="match status" value="1"/>
</dbReference>
<dbReference type="RefSeq" id="XP_066615798.1">
    <property type="nucleotide sequence ID" value="XM_066755512.1"/>
</dbReference>
<proteinExistence type="predicted"/>
<feature type="compositionally biased region" description="Polar residues" evidence="1">
    <location>
        <begin position="1038"/>
        <end position="1047"/>
    </location>
</feature>
<feature type="compositionally biased region" description="Pro residues" evidence="1">
    <location>
        <begin position="959"/>
        <end position="970"/>
    </location>
</feature>
<feature type="compositionally biased region" description="Polar residues" evidence="1">
    <location>
        <begin position="7"/>
        <end position="26"/>
    </location>
</feature>
<feature type="compositionally biased region" description="Polar residues" evidence="1">
    <location>
        <begin position="1334"/>
        <end position="1343"/>
    </location>
</feature>
<feature type="compositionally biased region" description="Basic and acidic residues" evidence="1">
    <location>
        <begin position="1192"/>
        <end position="1210"/>
    </location>
</feature>
<evidence type="ECO:0008006" key="6">
    <source>
        <dbReference type="Google" id="ProtNLM"/>
    </source>
</evidence>
<feature type="region of interest" description="Disordered" evidence="1">
    <location>
        <begin position="1572"/>
        <end position="1621"/>
    </location>
</feature>
<feature type="compositionally biased region" description="Polar residues" evidence="1">
    <location>
        <begin position="202"/>
        <end position="226"/>
    </location>
</feature>
<feature type="compositionally biased region" description="Polar residues" evidence="1">
    <location>
        <begin position="1310"/>
        <end position="1323"/>
    </location>
</feature>
<gene>
    <name evidence="4" type="ORF">I308_100950</name>
</gene>
<feature type="compositionally biased region" description="Acidic residues" evidence="1">
    <location>
        <begin position="725"/>
        <end position="736"/>
    </location>
</feature>
<feature type="compositionally biased region" description="Low complexity" evidence="1">
    <location>
        <begin position="809"/>
        <end position="820"/>
    </location>
</feature>
<feature type="compositionally biased region" description="Acidic residues" evidence="1">
    <location>
        <begin position="1230"/>
        <end position="1244"/>
    </location>
</feature>
<dbReference type="EMBL" id="ATAM02000002">
    <property type="protein sequence ID" value="KAL0253577.1"/>
    <property type="molecule type" value="Genomic_DNA"/>
</dbReference>
<organism evidence="4 5">
    <name type="scientific">Cryptococcus tetragattii IND107</name>
    <dbReference type="NCBI Taxonomy" id="1296105"/>
    <lineage>
        <taxon>Eukaryota</taxon>
        <taxon>Fungi</taxon>
        <taxon>Dikarya</taxon>
        <taxon>Basidiomycota</taxon>
        <taxon>Agaricomycotina</taxon>
        <taxon>Tremellomycetes</taxon>
        <taxon>Tremellales</taxon>
        <taxon>Cryptococcaceae</taxon>
        <taxon>Cryptococcus</taxon>
        <taxon>Cryptococcus gattii species complex</taxon>
    </lineage>
</organism>
<evidence type="ECO:0000313" key="4">
    <source>
        <dbReference type="EMBL" id="KAL0253577.1"/>
    </source>
</evidence>
<evidence type="ECO:0000259" key="2">
    <source>
        <dbReference type="Pfam" id="PF00169"/>
    </source>
</evidence>
<protein>
    <recommendedName>
        <fullName evidence="6">CCR4-NOT transcriptional complex subunit CAF120</fullName>
    </recommendedName>
</protein>
<reference evidence="4" key="1">
    <citation type="submission" date="2015-01" db="EMBL/GenBank/DDBJ databases">
        <authorList>
            <consortium name="The Broad Institute Genomics Platform"/>
            <person name="Cuomo C."/>
            <person name="Litvintseva A."/>
            <person name="Chen Y."/>
            <person name="Heitman J."/>
            <person name="Sun S."/>
            <person name="Springer D."/>
            <person name="Dromer F."/>
            <person name="Young S."/>
            <person name="Zeng Q."/>
            <person name="Gargeya S."/>
            <person name="Abouelleil A."/>
            <person name="Alvarado L."/>
            <person name="Chapman S.B."/>
            <person name="Gainer-Dewar J."/>
            <person name="Goldberg J."/>
            <person name="Griggs A."/>
            <person name="Gujja S."/>
            <person name="Hansen M."/>
            <person name="Howarth C."/>
            <person name="Imamovic A."/>
            <person name="Larimer J."/>
            <person name="Murphy C."/>
            <person name="Naylor J."/>
            <person name="Pearson M."/>
            <person name="Priest M."/>
            <person name="Roberts A."/>
            <person name="Saif S."/>
            <person name="Shea T."/>
            <person name="Sykes S."/>
            <person name="Wortman J."/>
            <person name="Nusbaum C."/>
            <person name="Birren B."/>
        </authorList>
    </citation>
    <scope>NUCLEOTIDE SEQUENCE</scope>
    <source>
        <strain evidence="4">IND107</strain>
    </source>
</reference>
<feature type="compositionally biased region" description="Gly residues" evidence="1">
    <location>
        <begin position="793"/>
        <end position="803"/>
    </location>
</feature>
<feature type="compositionally biased region" description="Basic and acidic residues" evidence="1">
    <location>
        <begin position="821"/>
        <end position="831"/>
    </location>
</feature>
<feature type="region of interest" description="Disordered" evidence="1">
    <location>
        <begin position="712"/>
        <end position="1009"/>
    </location>
</feature>
<feature type="compositionally biased region" description="Polar residues" evidence="1">
    <location>
        <begin position="853"/>
        <end position="862"/>
    </location>
</feature>
<comment type="caution">
    <text evidence="4">The sequence shown here is derived from an EMBL/GenBank/DDBJ whole genome shotgun (WGS) entry which is preliminary data.</text>
</comment>
<feature type="compositionally biased region" description="Polar residues" evidence="1">
    <location>
        <begin position="1245"/>
        <end position="1263"/>
    </location>
</feature>
<feature type="compositionally biased region" description="Polar residues" evidence="1">
    <location>
        <begin position="977"/>
        <end position="989"/>
    </location>
</feature>
<keyword evidence="5" id="KW-1185">Reference proteome</keyword>